<feature type="transmembrane region" description="Helical" evidence="5">
    <location>
        <begin position="233"/>
        <end position="254"/>
    </location>
</feature>
<dbReference type="InterPro" id="IPR001750">
    <property type="entry name" value="ND/Mrp_TM"/>
</dbReference>
<feature type="transmembrane region" description="Helical" evidence="5">
    <location>
        <begin position="361"/>
        <end position="385"/>
    </location>
</feature>
<evidence type="ECO:0000256" key="3">
    <source>
        <dbReference type="ARBA" id="ARBA00022989"/>
    </source>
</evidence>
<evidence type="ECO:0000256" key="5">
    <source>
        <dbReference type="SAM" id="Phobius"/>
    </source>
</evidence>
<dbReference type="GO" id="GO:0042773">
    <property type="term" value="P:ATP synthesis coupled electron transport"/>
    <property type="evidence" value="ECO:0007669"/>
    <property type="project" value="InterPro"/>
</dbReference>
<evidence type="ECO:0000256" key="4">
    <source>
        <dbReference type="ARBA" id="ARBA00023136"/>
    </source>
</evidence>
<dbReference type="GO" id="GO:0008137">
    <property type="term" value="F:NADH dehydrogenase (ubiquinone) activity"/>
    <property type="evidence" value="ECO:0007669"/>
    <property type="project" value="InterPro"/>
</dbReference>
<dbReference type="NCBIfam" id="NF004440">
    <property type="entry name" value="PRK05777.1-3"/>
    <property type="match status" value="1"/>
</dbReference>
<dbReference type="InterPro" id="IPR010096">
    <property type="entry name" value="NADH-Q_OxRdtase_suN/2"/>
</dbReference>
<feature type="transmembrane region" description="Helical" evidence="5">
    <location>
        <begin position="292"/>
        <end position="313"/>
    </location>
</feature>
<feature type="transmembrane region" description="Helical" evidence="5">
    <location>
        <begin position="99"/>
        <end position="118"/>
    </location>
</feature>
<evidence type="ECO:0000256" key="2">
    <source>
        <dbReference type="ARBA" id="ARBA00022692"/>
    </source>
</evidence>
<feature type="transmembrane region" description="Helical" evidence="5">
    <location>
        <begin position="155"/>
        <end position="179"/>
    </location>
</feature>
<comment type="subcellular location">
    <subcellularLocation>
        <location evidence="1">Membrane</location>
        <topology evidence="1">Multi-pass membrane protein</topology>
    </subcellularLocation>
</comment>
<keyword evidence="4 5" id="KW-0472">Membrane</keyword>
<evidence type="ECO:0000259" key="6">
    <source>
        <dbReference type="Pfam" id="PF00361"/>
    </source>
</evidence>
<dbReference type="GO" id="GO:0016020">
    <property type="term" value="C:membrane"/>
    <property type="evidence" value="ECO:0007669"/>
    <property type="project" value="UniProtKB-SubCell"/>
</dbReference>
<dbReference type="NCBIfam" id="TIGR01770">
    <property type="entry name" value="NDH_I_N"/>
    <property type="match status" value="1"/>
</dbReference>
<feature type="transmembrane region" description="Helical" evidence="5">
    <location>
        <begin position="124"/>
        <end position="143"/>
    </location>
</feature>
<dbReference type="HAMAP" id="MF_00445">
    <property type="entry name" value="NDH1_NuoN_1"/>
    <property type="match status" value="1"/>
</dbReference>
<sequence length="471" mass="52741">MENINFILPEIFISLGIMFLLILGVFKKNGSSIVYILSIVTLLITLGLIINFPSGQEVYLFNNSYKIDQLSTFMKIITIISGIFVLFSSYRYTKLEKIFTIEYSILILCSILGMMVMISAYDLIVFYIGLELQSLSLYVLAAFNKDKTKSSEAGIKYFVLSALSSGLLLYGCSLIYGFSGSTNFYLISENIHSSEYGNIFGIVFILVGLAFKISAVPFHMWAPDVYEGSPTSVTLFFAIVPKVAALTVFIRFLYVPFVDLIDQWQMIIIFLSLASMIFGAVAAIGQKNLKRLIAYSSIGHMGYALAGLAVGTNSGIQSSIIYICIYLIMNLGFFCCLFMMKRKDEFFDNLEDLSGLSKNHPIVSLSMLILLFSLAGIPPMAGFFAKFYIFMSVIEESMYFLAIAGLVTTVVSAFYYLKIIKIIYFDSPKEKYDQDHHFGLKISLTVSTLLILLYFIYPSGLINLVSKINII</sequence>
<dbReference type="Pfam" id="PF00361">
    <property type="entry name" value="Proton_antipo_M"/>
    <property type="match status" value="1"/>
</dbReference>
<dbReference type="AlphaFoldDB" id="A0A381ZE00"/>
<feature type="transmembrane region" description="Helical" evidence="5">
    <location>
        <begin position="199"/>
        <end position="221"/>
    </location>
</feature>
<keyword evidence="3 5" id="KW-1133">Transmembrane helix</keyword>
<gene>
    <name evidence="7" type="ORF">METZ01_LOCUS139926</name>
</gene>
<feature type="transmembrane region" description="Helical" evidence="5">
    <location>
        <begin position="6"/>
        <end position="26"/>
    </location>
</feature>
<accession>A0A381ZE00</accession>
<feature type="transmembrane region" description="Helical" evidence="5">
    <location>
        <begin position="72"/>
        <end position="92"/>
    </location>
</feature>
<organism evidence="7">
    <name type="scientific">marine metagenome</name>
    <dbReference type="NCBI Taxonomy" id="408172"/>
    <lineage>
        <taxon>unclassified sequences</taxon>
        <taxon>metagenomes</taxon>
        <taxon>ecological metagenomes</taxon>
    </lineage>
</organism>
<proteinExistence type="inferred from homology"/>
<feature type="domain" description="NADH:quinone oxidoreductase/Mrp antiporter transmembrane" evidence="6">
    <location>
        <begin position="120"/>
        <end position="411"/>
    </location>
</feature>
<dbReference type="PRINTS" id="PR01434">
    <property type="entry name" value="NADHDHGNASE5"/>
</dbReference>
<feature type="transmembrane region" description="Helical" evidence="5">
    <location>
        <begin position="266"/>
        <end position="285"/>
    </location>
</feature>
<feature type="transmembrane region" description="Helical" evidence="5">
    <location>
        <begin position="319"/>
        <end position="340"/>
    </location>
</feature>
<feature type="transmembrane region" description="Helical" evidence="5">
    <location>
        <begin position="33"/>
        <end position="52"/>
    </location>
</feature>
<reference evidence="7" key="1">
    <citation type="submission" date="2018-05" db="EMBL/GenBank/DDBJ databases">
        <authorList>
            <person name="Lanie J.A."/>
            <person name="Ng W.-L."/>
            <person name="Kazmierczak K.M."/>
            <person name="Andrzejewski T.M."/>
            <person name="Davidsen T.M."/>
            <person name="Wayne K.J."/>
            <person name="Tettelin H."/>
            <person name="Glass J.I."/>
            <person name="Rusch D."/>
            <person name="Podicherti R."/>
            <person name="Tsui H.-C.T."/>
            <person name="Winkler M.E."/>
        </authorList>
    </citation>
    <scope>NUCLEOTIDE SEQUENCE</scope>
</reference>
<dbReference type="PANTHER" id="PTHR22773">
    <property type="entry name" value="NADH DEHYDROGENASE"/>
    <property type="match status" value="1"/>
</dbReference>
<feature type="transmembrane region" description="Helical" evidence="5">
    <location>
        <begin position="397"/>
        <end position="417"/>
    </location>
</feature>
<feature type="transmembrane region" description="Helical" evidence="5">
    <location>
        <begin position="438"/>
        <end position="457"/>
    </location>
</feature>
<name>A0A381ZE00_9ZZZZ</name>
<evidence type="ECO:0000256" key="1">
    <source>
        <dbReference type="ARBA" id="ARBA00004141"/>
    </source>
</evidence>
<protein>
    <recommendedName>
        <fullName evidence="6">NADH:quinone oxidoreductase/Mrp antiporter transmembrane domain-containing protein</fullName>
    </recommendedName>
</protein>
<dbReference type="EMBL" id="UINC01020827">
    <property type="protein sequence ID" value="SVA87072.1"/>
    <property type="molecule type" value="Genomic_DNA"/>
</dbReference>
<keyword evidence="2 5" id="KW-0812">Transmembrane</keyword>
<evidence type="ECO:0000313" key="7">
    <source>
        <dbReference type="EMBL" id="SVA87072.1"/>
    </source>
</evidence>